<proteinExistence type="inferred from homology"/>
<dbReference type="InterPro" id="IPR050266">
    <property type="entry name" value="AB_hydrolase_sf"/>
</dbReference>
<accession>A0A1I6UYL3</accession>
<dbReference type="PROSITE" id="PS51318">
    <property type="entry name" value="TAT"/>
    <property type="match status" value="1"/>
</dbReference>
<organism evidence="6 7">
    <name type="scientific">Alloyangia pacifica</name>
    <dbReference type="NCBI Taxonomy" id="311180"/>
    <lineage>
        <taxon>Bacteria</taxon>
        <taxon>Pseudomonadati</taxon>
        <taxon>Pseudomonadota</taxon>
        <taxon>Alphaproteobacteria</taxon>
        <taxon>Rhodobacterales</taxon>
        <taxon>Roseobacteraceae</taxon>
        <taxon>Alloyangia</taxon>
    </lineage>
</organism>
<evidence type="ECO:0000256" key="1">
    <source>
        <dbReference type="ARBA" id="ARBA00010088"/>
    </source>
</evidence>
<dbReference type="InterPro" id="IPR002410">
    <property type="entry name" value="Peptidase_S33"/>
</dbReference>
<evidence type="ECO:0000256" key="3">
    <source>
        <dbReference type="PIRNR" id="PIRNR005539"/>
    </source>
</evidence>
<dbReference type="GO" id="GO:0016020">
    <property type="term" value="C:membrane"/>
    <property type="evidence" value="ECO:0007669"/>
    <property type="project" value="TreeGrafter"/>
</dbReference>
<dbReference type="PRINTS" id="PR00793">
    <property type="entry name" value="PROAMNOPTASE"/>
</dbReference>
<sequence length="328" mass="35362">MTDHLKMSRRVFLASGGALALGTTGLLPEAALALPDPDIAGYIDIPEGKLWYRINGAAHLGGPKAPLLCLHGGPGGNSRSMISLLALADERAVIFYDQLNGGKSTWSDDKSTWTVEHYLGEIPQVRAALGLDRVILVGHSMGTGWSVQYTAEMAPDGVEALILGSPYLSTADWIEDAKLYREDLPAEVREVLEAKEATDTYDDDYWAASSVYSDRHYCIAPCEVGDMANDAPPFNGALYDYVWGPSDVKVSGTLKDYDVTPLLAKIEQPTLVFSGSADAASPATAKRYAERLPNGEFVVIPDAGHNVYQEQPEAVVTAVRGFLEAQNL</sequence>
<gene>
    <name evidence="6" type="ORF">SAMN04488050_109124</name>
</gene>
<dbReference type="SUPFAM" id="SSF53474">
    <property type="entry name" value="alpha/beta-Hydrolases"/>
    <property type="match status" value="1"/>
</dbReference>
<dbReference type="RefSeq" id="WP_176806830.1">
    <property type="nucleotide sequence ID" value="NZ_FNCL01000014.1"/>
</dbReference>
<dbReference type="InterPro" id="IPR005945">
    <property type="entry name" value="Pro_imino_pep"/>
</dbReference>
<dbReference type="Pfam" id="PF00561">
    <property type="entry name" value="Abhydrolase_1"/>
    <property type="match status" value="1"/>
</dbReference>
<feature type="active site" evidence="4">
    <location>
        <position position="278"/>
    </location>
</feature>
<evidence type="ECO:0000313" key="7">
    <source>
        <dbReference type="Proteomes" id="UP000199392"/>
    </source>
</evidence>
<dbReference type="InterPro" id="IPR006311">
    <property type="entry name" value="TAT_signal"/>
</dbReference>
<dbReference type="NCBIfam" id="TIGR01250">
    <property type="entry name" value="pro_imino_pep_2"/>
    <property type="match status" value="1"/>
</dbReference>
<evidence type="ECO:0000259" key="5">
    <source>
        <dbReference type="Pfam" id="PF00561"/>
    </source>
</evidence>
<comment type="similarity">
    <text evidence="1 3">Belongs to the peptidase S33 family.</text>
</comment>
<dbReference type="GO" id="GO:0008233">
    <property type="term" value="F:peptidase activity"/>
    <property type="evidence" value="ECO:0007669"/>
    <property type="project" value="InterPro"/>
</dbReference>
<keyword evidence="7" id="KW-1185">Reference proteome</keyword>
<dbReference type="AlphaFoldDB" id="A0A1I6UYL3"/>
<dbReference type="PIRSF" id="PIRSF005539">
    <property type="entry name" value="Pept_S33_TRI_F1"/>
    <property type="match status" value="1"/>
</dbReference>
<dbReference type="EMBL" id="FOZW01000009">
    <property type="protein sequence ID" value="SFT06516.1"/>
    <property type="molecule type" value="Genomic_DNA"/>
</dbReference>
<dbReference type="GO" id="GO:0006508">
    <property type="term" value="P:proteolysis"/>
    <property type="evidence" value="ECO:0007669"/>
    <property type="project" value="InterPro"/>
</dbReference>
<feature type="domain" description="AB hydrolase-1" evidence="5">
    <location>
        <begin position="66"/>
        <end position="310"/>
    </location>
</feature>
<dbReference type="PANTHER" id="PTHR43798:SF33">
    <property type="entry name" value="HYDROLASE, PUTATIVE (AFU_ORTHOLOGUE AFUA_2G14860)-RELATED"/>
    <property type="match status" value="1"/>
</dbReference>
<keyword evidence="2 3" id="KW-0378">Hydrolase</keyword>
<evidence type="ECO:0000256" key="4">
    <source>
        <dbReference type="PIRSR" id="PIRSR005539-1"/>
    </source>
</evidence>
<feature type="active site" description="Nucleophile" evidence="4">
    <location>
        <position position="140"/>
    </location>
</feature>
<dbReference type="Gene3D" id="3.40.50.1820">
    <property type="entry name" value="alpha/beta hydrolase"/>
    <property type="match status" value="1"/>
</dbReference>
<feature type="active site" description="Proton donor" evidence="4">
    <location>
        <position position="305"/>
    </location>
</feature>
<dbReference type="Proteomes" id="UP000199392">
    <property type="component" value="Unassembled WGS sequence"/>
</dbReference>
<protein>
    <submittedName>
        <fullName evidence="6">Proline iminopeptidase</fullName>
    </submittedName>
</protein>
<dbReference type="PANTHER" id="PTHR43798">
    <property type="entry name" value="MONOACYLGLYCEROL LIPASE"/>
    <property type="match status" value="1"/>
</dbReference>
<evidence type="ECO:0000313" key="6">
    <source>
        <dbReference type="EMBL" id="SFT06516.1"/>
    </source>
</evidence>
<reference evidence="7" key="1">
    <citation type="submission" date="2016-10" db="EMBL/GenBank/DDBJ databases">
        <authorList>
            <person name="Varghese N."/>
            <person name="Submissions S."/>
        </authorList>
    </citation>
    <scope>NUCLEOTIDE SEQUENCE [LARGE SCALE GENOMIC DNA]</scope>
    <source>
        <strain evidence="7">DSM 26894</strain>
    </source>
</reference>
<dbReference type="InterPro" id="IPR000073">
    <property type="entry name" value="AB_hydrolase_1"/>
</dbReference>
<evidence type="ECO:0000256" key="2">
    <source>
        <dbReference type="ARBA" id="ARBA00022801"/>
    </source>
</evidence>
<dbReference type="InterPro" id="IPR029058">
    <property type="entry name" value="AB_hydrolase_fold"/>
</dbReference>
<name>A0A1I6UYL3_9RHOB</name>